<gene>
    <name evidence="1" type="ORF">F4Y08_06190</name>
</gene>
<accession>A0A6B1DSM6</accession>
<protein>
    <submittedName>
        <fullName evidence="1">Uncharacterized protein</fullName>
    </submittedName>
</protein>
<dbReference type="EMBL" id="VXPY01000038">
    <property type="protein sequence ID" value="MYD89916.1"/>
    <property type="molecule type" value="Genomic_DNA"/>
</dbReference>
<evidence type="ECO:0000313" key="1">
    <source>
        <dbReference type="EMBL" id="MYD89916.1"/>
    </source>
</evidence>
<sequence length="92" mass="9914">MPVADGNRQAAARQVLAERLSVVPDSLEFVSEQAVQWSDTSLGCPEPDKAYATVIVPGYRITFQHDGSQYEVHTADETGEDATYPPVSCEGG</sequence>
<name>A0A6B1DSM6_9CHLR</name>
<reference evidence="1" key="1">
    <citation type="submission" date="2019-09" db="EMBL/GenBank/DDBJ databases">
        <title>Characterisation of the sponge microbiome using genome-centric metagenomics.</title>
        <authorList>
            <person name="Engelberts J.P."/>
            <person name="Robbins S.J."/>
            <person name="De Goeij J.M."/>
            <person name="Aranda M."/>
            <person name="Bell S.C."/>
            <person name="Webster N.S."/>
        </authorList>
    </citation>
    <scope>NUCLEOTIDE SEQUENCE</scope>
    <source>
        <strain evidence="1">SB0662_bin_9</strain>
    </source>
</reference>
<organism evidence="1">
    <name type="scientific">Caldilineaceae bacterium SB0662_bin_9</name>
    <dbReference type="NCBI Taxonomy" id="2605258"/>
    <lineage>
        <taxon>Bacteria</taxon>
        <taxon>Bacillati</taxon>
        <taxon>Chloroflexota</taxon>
        <taxon>Caldilineae</taxon>
        <taxon>Caldilineales</taxon>
        <taxon>Caldilineaceae</taxon>
    </lineage>
</organism>
<proteinExistence type="predicted"/>
<comment type="caution">
    <text evidence="1">The sequence shown here is derived from an EMBL/GenBank/DDBJ whole genome shotgun (WGS) entry which is preliminary data.</text>
</comment>
<dbReference type="AlphaFoldDB" id="A0A6B1DSM6"/>